<evidence type="ECO:0000313" key="2">
    <source>
        <dbReference type="Proteomes" id="UP000002648"/>
    </source>
</evidence>
<dbReference type="AlphaFoldDB" id="A0A9P2W272"/>
<sequence length="33" mass="3850">MYIPHAEMLETFEKADKGEDIFHAEINGDYATY</sequence>
<accession>A0A9P2W272</accession>
<dbReference type="EMBL" id="AIMD01000053">
    <property type="protein sequence ID" value="EJF92387.1"/>
    <property type="molecule type" value="Genomic_DNA"/>
</dbReference>
<organism evidence="1 2">
    <name type="scientific">Bartonella taylorii 8TBB</name>
    <dbReference type="NCBI Taxonomy" id="1094560"/>
    <lineage>
        <taxon>Bacteria</taxon>
        <taxon>Pseudomonadati</taxon>
        <taxon>Pseudomonadota</taxon>
        <taxon>Alphaproteobacteria</taxon>
        <taxon>Hyphomicrobiales</taxon>
        <taxon>Bartonellaceae</taxon>
        <taxon>Bartonella</taxon>
    </lineage>
</organism>
<name>A0A9P2W272_BARTA</name>
<gene>
    <name evidence="1" type="ORF">ME9_01595</name>
</gene>
<proteinExistence type="predicted"/>
<comment type="caution">
    <text evidence="1">The sequence shown here is derived from an EMBL/GenBank/DDBJ whole genome shotgun (WGS) entry which is preliminary data.</text>
</comment>
<dbReference type="Proteomes" id="UP000002648">
    <property type="component" value="Unassembled WGS sequence"/>
</dbReference>
<evidence type="ECO:0000313" key="1">
    <source>
        <dbReference type="EMBL" id="EJF92387.1"/>
    </source>
</evidence>
<protein>
    <submittedName>
        <fullName evidence="1">Uncharacterized protein</fullName>
    </submittedName>
</protein>
<keyword evidence="2" id="KW-1185">Reference proteome</keyword>
<reference evidence="1 2" key="1">
    <citation type="submission" date="2012-03" db="EMBL/GenBank/DDBJ databases">
        <title>The Genome Sequence of Bartonella taylorii 8TBB.</title>
        <authorList>
            <consortium name="The Broad Institute Genome Sequencing Platform"/>
            <consortium name="The Broad Institute Genome Sequencing Center for Infectious Disease"/>
            <person name="Feldgarden M."/>
            <person name="Kirby J."/>
            <person name="Kosoy M."/>
            <person name="Birtles R."/>
            <person name="Probert W.S."/>
            <person name="Chiaraviglio L."/>
            <person name="Young S.K."/>
            <person name="Zeng Q."/>
            <person name="Gargeya S."/>
            <person name="Fitzgerald M."/>
            <person name="Haas B."/>
            <person name="Abouelleil A."/>
            <person name="Alvarado L."/>
            <person name="Arachchi H.M."/>
            <person name="Berlin A."/>
            <person name="Chapman S.B."/>
            <person name="Gearin G."/>
            <person name="Goldberg J."/>
            <person name="Griggs A."/>
            <person name="Gujja S."/>
            <person name="Hansen M."/>
            <person name="Heiman D."/>
            <person name="Howarth C."/>
            <person name="Larimer J."/>
            <person name="Lui A."/>
            <person name="MacDonald P.J.P."/>
            <person name="McCowen C."/>
            <person name="Montmayeur A."/>
            <person name="Murphy C."/>
            <person name="Neiman D."/>
            <person name="Pearson M."/>
            <person name="Priest M."/>
            <person name="Roberts A."/>
            <person name="Saif S."/>
            <person name="Shea T."/>
            <person name="Sisk P."/>
            <person name="Stolte C."/>
            <person name="Sykes S."/>
            <person name="Wortman J."/>
            <person name="Nusbaum C."/>
            <person name="Birren B."/>
        </authorList>
    </citation>
    <scope>NUCLEOTIDE SEQUENCE [LARGE SCALE GENOMIC DNA]</scope>
    <source>
        <strain evidence="1 2">8TBB</strain>
    </source>
</reference>